<dbReference type="Proteomes" id="UP000732298">
    <property type="component" value="Unassembled WGS sequence"/>
</dbReference>
<name>A0A8T3YJ29_9ARCH</name>
<gene>
    <name evidence="1" type="ORF">HY544_00925</name>
</gene>
<sequence>MRKSPRLFIDGDDATIRTLNRKDRRLFRSRSSRIVKRTSKSPSEVKAAYTFGMAIANLLYPKHFPKLIASEISPEAIKLEPKKPDIVYAKRVRLTDESQKEINGWYIPSNSAHTVHRSTGLRNVKETENKIFQESGIKVNPRPMNVGISQKGDMVFFEVSYIYFPKLNKFVYEMPEDTPALKLRKKQAWELLWSLARLSQNDILWVHERSDKDRGRDL</sequence>
<protein>
    <submittedName>
        <fullName evidence="1">Uncharacterized protein</fullName>
    </submittedName>
</protein>
<comment type="caution">
    <text evidence="1">The sequence shown here is derived from an EMBL/GenBank/DDBJ whole genome shotgun (WGS) entry which is preliminary data.</text>
</comment>
<reference evidence="1" key="1">
    <citation type="submission" date="2020-07" db="EMBL/GenBank/DDBJ databases">
        <title>Huge and variable diversity of episymbiotic CPR bacteria and DPANN archaea in groundwater ecosystems.</title>
        <authorList>
            <person name="He C.Y."/>
            <person name="Keren R."/>
            <person name="Whittaker M."/>
            <person name="Farag I.F."/>
            <person name="Doudna J."/>
            <person name="Cate J.H.D."/>
            <person name="Banfield J.F."/>
        </authorList>
    </citation>
    <scope>NUCLEOTIDE SEQUENCE</scope>
    <source>
        <strain evidence="1">NC_groundwater_1296_Ag_S-0.2um_52_80</strain>
    </source>
</reference>
<evidence type="ECO:0000313" key="2">
    <source>
        <dbReference type="Proteomes" id="UP000732298"/>
    </source>
</evidence>
<dbReference type="EMBL" id="JACQPB010000011">
    <property type="protein sequence ID" value="MBI4210055.1"/>
    <property type="molecule type" value="Genomic_DNA"/>
</dbReference>
<dbReference type="AlphaFoldDB" id="A0A8T3YJ29"/>
<accession>A0A8T3YJ29</accession>
<proteinExistence type="predicted"/>
<evidence type="ECO:0000313" key="1">
    <source>
        <dbReference type="EMBL" id="MBI4210055.1"/>
    </source>
</evidence>
<organism evidence="1 2">
    <name type="scientific">Candidatus Iainarchaeum sp</name>
    <dbReference type="NCBI Taxonomy" id="3101447"/>
    <lineage>
        <taxon>Archaea</taxon>
        <taxon>Candidatus Iainarchaeota</taxon>
        <taxon>Candidatus Iainarchaeia</taxon>
        <taxon>Candidatus Iainarchaeales</taxon>
        <taxon>Candidatus Iainarchaeaceae</taxon>
        <taxon>Candidatus Iainarchaeum</taxon>
    </lineage>
</organism>